<dbReference type="GO" id="GO:0050829">
    <property type="term" value="P:defense response to Gram-negative bacterium"/>
    <property type="evidence" value="ECO:0007669"/>
    <property type="project" value="UniProtKB-ARBA"/>
</dbReference>
<comment type="subcellular location">
    <subcellularLocation>
        <location evidence="1">Secreted</location>
    </subcellularLocation>
</comment>
<keyword evidence="6" id="KW-0044">Antibiotic</keyword>
<evidence type="ECO:0000256" key="8">
    <source>
        <dbReference type="ARBA" id="ARBA00024380"/>
    </source>
</evidence>
<reference evidence="10" key="2">
    <citation type="submission" date="2025-08" db="UniProtKB">
        <authorList>
            <consortium name="Ensembl"/>
        </authorList>
    </citation>
    <scope>IDENTIFICATION</scope>
</reference>
<reference evidence="10" key="1">
    <citation type="submission" date="2018-05" db="EMBL/GenBank/DDBJ databases">
        <title>Whole genome of Theropithecus gelada.</title>
        <authorList>
            <person name="Chiou K.L."/>
            <person name="Snyder-Mackler N."/>
        </authorList>
    </citation>
    <scope>NUCLEOTIDE SEQUENCE [LARGE SCALE GENOMIC DNA]</scope>
</reference>
<dbReference type="InterPro" id="IPR006080">
    <property type="entry name" value="Beta/alpha-defensin_C"/>
</dbReference>
<sequence length="80" mass="8808">MGRLSYRENIFLCPLVKLLEPREEPMGVFLISFVSSVSGDIRNPVTCIRSGAICYPRSCPGSYKHIGVCGVSVIKCCKKP</sequence>
<protein>
    <recommendedName>
        <fullName evidence="9">Beta/alpha-defensin C-terminal domain-containing protein</fullName>
    </recommendedName>
</protein>
<dbReference type="GO" id="GO:0050830">
    <property type="term" value="P:defense response to Gram-positive bacterium"/>
    <property type="evidence" value="ECO:0007669"/>
    <property type="project" value="UniProtKB-ARBA"/>
</dbReference>
<comment type="subunit">
    <text evidence="8">Monomer. Homodimer.</text>
</comment>
<dbReference type="GO" id="GO:0140546">
    <property type="term" value="P:defense response to symbiont"/>
    <property type="evidence" value="ECO:0007669"/>
    <property type="project" value="UniProtKB-ARBA"/>
</dbReference>
<reference evidence="10" key="3">
    <citation type="submission" date="2025-09" db="UniProtKB">
        <authorList>
            <consortium name="Ensembl"/>
        </authorList>
    </citation>
    <scope>IDENTIFICATION</scope>
</reference>
<evidence type="ECO:0000256" key="5">
    <source>
        <dbReference type="ARBA" id="ARBA00022940"/>
    </source>
</evidence>
<evidence type="ECO:0000256" key="4">
    <source>
        <dbReference type="ARBA" id="ARBA00022729"/>
    </source>
</evidence>
<dbReference type="SUPFAM" id="SSF57392">
    <property type="entry name" value="Defensin-like"/>
    <property type="match status" value="1"/>
</dbReference>
<evidence type="ECO:0000256" key="1">
    <source>
        <dbReference type="ARBA" id="ARBA00004613"/>
    </source>
</evidence>
<keyword evidence="11" id="KW-1185">Reference proteome</keyword>
<evidence type="ECO:0000256" key="3">
    <source>
        <dbReference type="ARBA" id="ARBA00022529"/>
    </source>
</evidence>
<dbReference type="Gene3D" id="3.10.360.10">
    <property type="entry name" value="Antimicrobial Peptide, Beta-defensin 2, Chain A"/>
    <property type="match status" value="1"/>
</dbReference>
<dbReference type="FunFam" id="3.10.360.10:FF:000001">
    <property type="entry name" value="Beta-defensin 1"/>
    <property type="match status" value="1"/>
</dbReference>
<feature type="domain" description="Beta/alpha-defensin C-terminal" evidence="9">
    <location>
        <begin position="47"/>
        <end position="77"/>
    </location>
</feature>
<dbReference type="Proteomes" id="UP000694411">
    <property type="component" value="Chromosome 8"/>
</dbReference>
<keyword evidence="7" id="KW-1015">Disulfide bond</keyword>
<name>A0A8D2F826_THEGE</name>
<evidence type="ECO:0000313" key="11">
    <source>
        <dbReference type="Proteomes" id="UP000694411"/>
    </source>
</evidence>
<keyword evidence="2" id="KW-0964">Secreted</keyword>
<dbReference type="Ensembl" id="ENSTGET00000021791.1">
    <property type="protein sequence ID" value="ENSTGEP00000018281.1"/>
    <property type="gene ID" value="ENSTGEG00000014757.1"/>
</dbReference>
<keyword evidence="4" id="KW-0732">Signal</keyword>
<keyword evidence="3" id="KW-0929">Antimicrobial</keyword>
<dbReference type="GO" id="GO:0005615">
    <property type="term" value="C:extracellular space"/>
    <property type="evidence" value="ECO:0007669"/>
    <property type="project" value="UniProtKB-ARBA"/>
</dbReference>
<organism evidence="10 11">
    <name type="scientific">Theropithecus gelada</name>
    <name type="common">Gelada baboon</name>
    <dbReference type="NCBI Taxonomy" id="9565"/>
    <lineage>
        <taxon>Eukaryota</taxon>
        <taxon>Metazoa</taxon>
        <taxon>Chordata</taxon>
        <taxon>Craniata</taxon>
        <taxon>Vertebrata</taxon>
        <taxon>Euteleostomi</taxon>
        <taxon>Mammalia</taxon>
        <taxon>Eutheria</taxon>
        <taxon>Euarchontoglires</taxon>
        <taxon>Primates</taxon>
        <taxon>Haplorrhini</taxon>
        <taxon>Catarrhini</taxon>
        <taxon>Cercopithecidae</taxon>
        <taxon>Cercopithecinae</taxon>
        <taxon>Theropithecus</taxon>
    </lineage>
</organism>
<evidence type="ECO:0000259" key="9">
    <source>
        <dbReference type="SMART" id="SM00048"/>
    </source>
</evidence>
<dbReference type="AlphaFoldDB" id="A0A8D2F826"/>
<evidence type="ECO:0000256" key="6">
    <source>
        <dbReference type="ARBA" id="ARBA00023022"/>
    </source>
</evidence>
<accession>A0A8D2F826</accession>
<dbReference type="InterPro" id="IPR001855">
    <property type="entry name" value="Defensin_beta-like"/>
</dbReference>
<evidence type="ECO:0000256" key="7">
    <source>
        <dbReference type="ARBA" id="ARBA00023157"/>
    </source>
</evidence>
<dbReference type="SMART" id="SM00048">
    <property type="entry name" value="DEFSN"/>
    <property type="match status" value="1"/>
</dbReference>
<dbReference type="Pfam" id="PF00711">
    <property type="entry name" value="Defensin_beta"/>
    <property type="match status" value="1"/>
</dbReference>
<evidence type="ECO:0000313" key="10">
    <source>
        <dbReference type="Ensembl" id="ENSTGEP00000018281.1"/>
    </source>
</evidence>
<evidence type="ECO:0000256" key="2">
    <source>
        <dbReference type="ARBA" id="ARBA00022525"/>
    </source>
</evidence>
<proteinExistence type="predicted"/>
<keyword evidence="5" id="KW-0211">Defensin</keyword>